<dbReference type="Pfam" id="PF00501">
    <property type="entry name" value="AMP-binding"/>
    <property type="match status" value="1"/>
</dbReference>
<dbReference type="InterPro" id="IPR045851">
    <property type="entry name" value="AMP-bd_C_sf"/>
</dbReference>
<dbReference type="PANTHER" id="PTHR43767:SF1">
    <property type="entry name" value="NONRIBOSOMAL PEPTIDE SYNTHASE PES1 (EUROFUNG)-RELATED"/>
    <property type="match status" value="1"/>
</dbReference>
<name>A0A1R4I512_9GAMM</name>
<dbReference type="InterPro" id="IPR050237">
    <property type="entry name" value="ATP-dep_AMP-bd_enzyme"/>
</dbReference>
<dbReference type="EC" id="6.2.1.3" evidence="3"/>
<sequence>MTLSVAYQAQDEEIFGRWASELVTELPERLSTRVLENAQRLGDQPAIVDGQVRWSYAELGQEILAACHWLKTLGIRPGDRIMTVSENCRALVVLLLAASEMDVWLAIVNSRLSAQEVDLIQVNCSPRRVFYTCEASPEAAQHAERHMAERNQHPQWGELAISPLYESDPEPVSASGAEQVAAMIYTSGTTGTPKGVMLTHRGILYIASISGGMRHLSQGQRVYGVLPMSHVFGLSSVCMGSLYNGACLYTVPRFDAAQLLAALKQERITVLQGVPAMYARALEFLKREQRSLEAPELIYISAGGSPLDSDTKVRVEAAFGLTLHNGYGLTEASPTISQTRIDDRYASSTVGRVLPLLEYRLEPLSDSGTDEPTGDEVGELWVRGPNIMKGYFRQPEATRATLSEDGWLNTGDIARLGAENQLYIVGRSKELIIRSGFNIYPPDVEAVINEHPAVTLTAVVGRQIAGNEEVVAFVQCEAGIEVDMAELKAFIAERLAPYKRPTQIVLMDALPSTASGKILKGRLRDLAQQRDLGQQESRS</sequence>
<dbReference type="InterPro" id="IPR025110">
    <property type="entry name" value="AMP-bd_C"/>
</dbReference>
<dbReference type="Gene3D" id="3.40.50.12780">
    <property type="entry name" value="N-terminal domain of ligase-like"/>
    <property type="match status" value="1"/>
</dbReference>
<dbReference type="InterPro" id="IPR042099">
    <property type="entry name" value="ANL_N_sf"/>
</dbReference>
<evidence type="ECO:0000259" key="1">
    <source>
        <dbReference type="Pfam" id="PF00501"/>
    </source>
</evidence>
<keyword evidence="3" id="KW-0436">Ligase</keyword>
<gene>
    <name evidence="3" type="ORF">CZ787_17470</name>
</gene>
<dbReference type="GO" id="GO:0004467">
    <property type="term" value="F:long-chain fatty acid-CoA ligase activity"/>
    <property type="evidence" value="ECO:0007669"/>
    <property type="project" value="UniProtKB-EC"/>
</dbReference>
<dbReference type="Pfam" id="PF13193">
    <property type="entry name" value="AMP-binding_C"/>
    <property type="match status" value="1"/>
</dbReference>
<dbReference type="PROSITE" id="PS00455">
    <property type="entry name" value="AMP_BINDING"/>
    <property type="match status" value="1"/>
</dbReference>
<dbReference type="EMBL" id="FUKM01000058">
    <property type="protein sequence ID" value="SJN14902.1"/>
    <property type="molecule type" value="Genomic_DNA"/>
</dbReference>
<dbReference type="Gene3D" id="3.30.300.30">
    <property type="match status" value="1"/>
</dbReference>
<dbReference type="Proteomes" id="UP000196331">
    <property type="component" value="Unassembled WGS sequence"/>
</dbReference>
<dbReference type="RefSeq" id="WP_087111425.1">
    <property type="nucleotide sequence ID" value="NZ_FUKM01000058.1"/>
</dbReference>
<comment type="caution">
    <text evidence="3">The sequence shown here is derived from an EMBL/GenBank/DDBJ whole genome shotgun (WGS) entry which is preliminary data.</text>
</comment>
<dbReference type="InterPro" id="IPR020845">
    <property type="entry name" value="AMP-binding_CS"/>
</dbReference>
<protein>
    <submittedName>
        <fullName evidence="3">Long-chain-fatty-acid--CoA ligase</fullName>
        <ecNumber evidence="3">6.2.1.3</ecNumber>
    </submittedName>
</protein>
<dbReference type="AlphaFoldDB" id="A0A1R4I512"/>
<evidence type="ECO:0000313" key="3">
    <source>
        <dbReference type="EMBL" id="SJN14902.1"/>
    </source>
</evidence>
<dbReference type="InterPro" id="IPR000873">
    <property type="entry name" value="AMP-dep_synth/lig_dom"/>
</dbReference>
<dbReference type="OrthoDB" id="9803968at2"/>
<organism evidence="3 4">
    <name type="scientific">Halomonas citrativorans</name>
    <dbReference type="NCBI Taxonomy" id="2742612"/>
    <lineage>
        <taxon>Bacteria</taxon>
        <taxon>Pseudomonadati</taxon>
        <taxon>Pseudomonadota</taxon>
        <taxon>Gammaproteobacteria</taxon>
        <taxon>Oceanospirillales</taxon>
        <taxon>Halomonadaceae</taxon>
        <taxon>Halomonas</taxon>
    </lineage>
</organism>
<dbReference type="SUPFAM" id="SSF56801">
    <property type="entry name" value="Acetyl-CoA synthetase-like"/>
    <property type="match status" value="1"/>
</dbReference>
<feature type="domain" description="AMP-binding enzyme C-terminal" evidence="2">
    <location>
        <begin position="444"/>
        <end position="517"/>
    </location>
</feature>
<evidence type="ECO:0000259" key="2">
    <source>
        <dbReference type="Pfam" id="PF13193"/>
    </source>
</evidence>
<dbReference type="PANTHER" id="PTHR43767">
    <property type="entry name" value="LONG-CHAIN-FATTY-ACID--COA LIGASE"/>
    <property type="match status" value="1"/>
</dbReference>
<proteinExistence type="predicted"/>
<accession>A0A1R4I512</accession>
<reference evidence="3 4" key="1">
    <citation type="submission" date="2017-02" db="EMBL/GenBank/DDBJ databases">
        <authorList>
            <person name="Dridi B."/>
        </authorList>
    </citation>
    <scope>NUCLEOTIDE SEQUENCE [LARGE SCALE GENOMIC DNA]</scope>
    <source>
        <strain evidence="3 4">JB380</strain>
    </source>
</reference>
<evidence type="ECO:0000313" key="4">
    <source>
        <dbReference type="Proteomes" id="UP000196331"/>
    </source>
</evidence>
<feature type="domain" description="AMP-dependent synthetase/ligase" evidence="1">
    <location>
        <begin position="36"/>
        <end position="392"/>
    </location>
</feature>